<dbReference type="AlphaFoldDB" id="A0AAV5NMQ7"/>
<dbReference type="InterPro" id="IPR023198">
    <property type="entry name" value="PGP-like_dom2"/>
</dbReference>
<dbReference type="PANTHER" id="PTHR42896:SF2">
    <property type="entry name" value="CBBY-LIKE PROTEIN"/>
    <property type="match status" value="1"/>
</dbReference>
<dbReference type="PRINTS" id="PR00413">
    <property type="entry name" value="HADHALOGNASE"/>
</dbReference>
<keyword evidence="2" id="KW-0479">Metal-binding</keyword>
<gene>
    <name evidence="4" type="ORF">GCM10007932_09030</name>
</gene>
<dbReference type="InterPro" id="IPR036412">
    <property type="entry name" value="HAD-like_sf"/>
</dbReference>
<dbReference type="GO" id="GO:0000287">
    <property type="term" value="F:magnesium ion binding"/>
    <property type="evidence" value="ECO:0007669"/>
    <property type="project" value="UniProtKB-ARBA"/>
</dbReference>
<proteinExistence type="inferred from homology"/>
<accession>A0AAV5NMQ7</accession>
<keyword evidence="3" id="KW-0378">Hydrolase</keyword>
<dbReference type="Gene3D" id="3.40.50.1000">
    <property type="entry name" value="HAD superfamily/HAD-like"/>
    <property type="match status" value="1"/>
</dbReference>
<organism evidence="4 5">
    <name type="scientific">Vibrio penaeicida</name>
    <dbReference type="NCBI Taxonomy" id="104609"/>
    <lineage>
        <taxon>Bacteria</taxon>
        <taxon>Pseudomonadati</taxon>
        <taxon>Pseudomonadota</taxon>
        <taxon>Gammaproteobacteria</taxon>
        <taxon>Vibrionales</taxon>
        <taxon>Vibrionaceae</taxon>
        <taxon>Vibrio</taxon>
    </lineage>
</organism>
<dbReference type="SUPFAM" id="SSF56784">
    <property type="entry name" value="HAD-like"/>
    <property type="match status" value="1"/>
</dbReference>
<dbReference type="NCBIfam" id="TIGR01509">
    <property type="entry name" value="HAD-SF-IA-v3"/>
    <property type="match status" value="1"/>
</dbReference>
<dbReference type="PANTHER" id="PTHR42896">
    <property type="entry name" value="XYLULOSE-1,5-BISPHOSPHATE (XUBP) PHOSPHATASE"/>
    <property type="match status" value="1"/>
</dbReference>
<dbReference type="SFLD" id="SFLDS00003">
    <property type="entry name" value="Haloacid_Dehalogenase"/>
    <property type="match status" value="1"/>
</dbReference>
<dbReference type="Proteomes" id="UP001156690">
    <property type="component" value="Unassembled WGS sequence"/>
</dbReference>
<dbReference type="SFLD" id="SFLDG01129">
    <property type="entry name" value="C1.5:_HAD__Beta-PGM__Phosphata"/>
    <property type="match status" value="1"/>
</dbReference>
<dbReference type="Gene3D" id="1.10.150.240">
    <property type="entry name" value="Putative phosphatase, domain 2"/>
    <property type="match status" value="1"/>
</dbReference>
<comment type="similarity">
    <text evidence="1">Belongs to the HAD-like hydrolase superfamily. CbbY/CbbZ/Gph/YieH family.</text>
</comment>
<dbReference type="FunFam" id="3.40.50.1000:FF:000036">
    <property type="entry name" value="HAD family hydrolase"/>
    <property type="match status" value="1"/>
</dbReference>
<name>A0AAV5NMQ7_9VIBR</name>
<dbReference type="InterPro" id="IPR006439">
    <property type="entry name" value="HAD-SF_hydro_IA"/>
</dbReference>
<dbReference type="Pfam" id="PF00702">
    <property type="entry name" value="Hydrolase"/>
    <property type="match status" value="1"/>
</dbReference>
<reference evidence="5" key="1">
    <citation type="journal article" date="2019" name="Int. J. Syst. Evol. Microbiol.">
        <title>The Global Catalogue of Microorganisms (GCM) 10K type strain sequencing project: providing services to taxonomists for standard genome sequencing and annotation.</title>
        <authorList>
            <consortium name="The Broad Institute Genomics Platform"/>
            <consortium name="The Broad Institute Genome Sequencing Center for Infectious Disease"/>
            <person name="Wu L."/>
            <person name="Ma J."/>
        </authorList>
    </citation>
    <scope>NUCLEOTIDE SEQUENCE [LARGE SCALE GENOMIC DNA]</scope>
    <source>
        <strain evidence="5">NBRC 15640</strain>
    </source>
</reference>
<dbReference type="SFLD" id="SFLDF00035">
    <property type="entry name" value="phosphoglycolate_phosphatase"/>
    <property type="match status" value="1"/>
</dbReference>
<evidence type="ECO:0000256" key="3">
    <source>
        <dbReference type="ARBA" id="ARBA00022801"/>
    </source>
</evidence>
<dbReference type="GO" id="GO:0016787">
    <property type="term" value="F:hydrolase activity"/>
    <property type="evidence" value="ECO:0007669"/>
    <property type="project" value="UniProtKB-KW"/>
</dbReference>
<dbReference type="InterPro" id="IPR044999">
    <property type="entry name" value="CbbY-like"/>
</dbReference>
<dbReference type="InterPro" id="IPR023214">
    <property type="entry name" value="HAD_sf"/>
</dbReference>
<evidence type="ECO:0000313" key="4">
    <source>
        <dbReference type="EMBL" id="GLQ71543.1"/>
    </source>
</evidence>
<evidence type="ECO:0000313" key="5">
    <source>
        <dbReference type="Proteomes" id="UP001156690"/>
    </source>
</evidence>
<dbReference type="SFLD" id="SFLDG01135">
    <property type="entry name" value="C1.5.6:_HAD__Beta-PGM__Phospha"/>
    <property type="match status" value="1"/>
</dbReference>
<evidence type="ECO:0000256" key="1">
    <source>
        <dbReference type="ARBA" id="ARBA00006171"/>
    </source>
</evidence>
<dbReference type="RefSeq" id="WP_126609209.1">
    <property type="nucleotide sequence ID" value="NZ_AP025144.1"/>
</dbReference>
<comment type="caution">
    <text evidence="4">The sequence shown here is derived from an EMBL/GenBank/DDBJ whole genome shotgun (WGS) entry which is preliminary data.</text>
</comment>
<evidence type="ECO:0000256" key="2">
    <source>
        <dbReference type="ARBA" id="ARBA00022723"/>
    </source>
</evidence>
<keyword evidence="5" id="KW-1185">Reference proteome</keyword>
<protein>
    <submittedName>
        <fullName evidence="4">Phosphatase</fullName>
    </submittedName>
</protein>
<sequence>MDALIFDCDGVLVDTECDGHRVAFNQAFQEKGLLDYWSKSQYEDLLGVAGGKERMSHYFNAVGWPEVSISRDEFIKNLHQLKTAIFMALIESGELAPRPGVKTLITEAYERGIPLAVCSTSNEKAVKTVVKNCVGEEIAKSIRVFAGDVVSAKKPDPAVYKLAAEKMQLSPKRCLVVEDSNIGMRAALGAGMNCLVTKSYYTENEDFNGANRVVSDLSEVDLNLCYQLVGDE</sequence>
<dbReference type="EMBL" id="BSNX01000007">
    <property type="protein sequence ID" value="GLQ71543.1"/>
    <property type="molecule type" value="Genomic_DNA"/>
</dbReference>